<reference evidence="11 12" key="1">
    <citation type="submission" date="2019-08" db="EMBL/GenBank/DDBJ databases">
        <title>High quality draft denovo assembly of Nylanderia fulva.</title>
        <authorList>
            <person name="Vargo E.L."/>
            <person name="Tarone A.M."/>
            <person name="Konganti K.R."/>
        </authorList>
    </citation>
    <scope>NUCLEOTIDE SEQUENCE [LARGE SCALE GENOMIC DNA]</scope>
    <source>
        <strain evidence="11">TAMU-Nful-2015</strain>
        <tissue evidence="11">Whole body</tissue>
    </source>
</reference>
<accession>A0A6G1LRE0</accession>
<keyword evidence="3 10" id="KW-0716">Sensory transduction</keyword>
<dbReference type="Pfam" id="PF02949">
    <property type="entry name" value="7tm_6"/>
    <property type="match status" value="1"/>
</dbReference>
<evidence type="ECO:0000256" key="4">
    <source>
        <dbReference type="ARBA" id="ARBA00022692"/>
    </source>
</evidence>
<dbReference type="GO" id="GO:0007165">
    <property type="term" value="P:signal transduction"/>
    <property type="evidence" value="ECO:0007669"/>
    <property type="project" value="UniProtKB-KW"/>
</dbReference>
<organism evidence="11 12">
    <name type="scientific">Nylanderia fulva</name>
    <dbReference type="NCBI Taxonomy" id="613905"/>
    <lineage>
        <taxon>Eukaryota</taxon>
        <taxon>Metazoa</taxon>
        <taxon>Ecdysozoa</taxon>
        <taxon>Arthropoda</taxon>
        <taxon>Hexapoda</taxon>
        <taxon>Insecta</taxon>
        <taxon>Pterygota</taxon>
        <taxon>Neoptera</taxon>
        <taxon>Endopterygota</taxon>
        <taxon>Hymenoptera</taxon>
        <taxon>Apocrita</taxon>
        <taxon>Aculeata</taxon>
        <taxon>Formicoidea</taxon>
        <taxon>Formicidae</taxon>
        <taxon>Formicinae</taxon>
        <taxon>Nylanderia</taxon>
    </lineage>
</organism>
<dbReference type="AlphaFoldDB" id="A0A6G1LRE0"/>
<keyword evidence="9 10" id="KW-0807">Transducer</keyword>
<keyword evidence="2" id="KW-1003">Cell membrane</keyword>
<keyword evidence="5 10" id="KW-0552">Olfaction</keyword>
<dbReference type="GO" id="GO:0005549">
    <property type="term" value="F:odorant binding"/>
    <property type="evidence" value="ECO:0007669"/>
    <property type="project" value="InterPro"/>
</dbReference>
<dbReference type="InterPro" id="IPR004117">
    <property type="entry name" value="7tm6_olfct_rcpt"/>
</dbReference>
<name>A0A6G1LRE0_9HYME</name>
<feature type="transmembrane region" description="Helical" evidence="10">
    <location>
        <begin position="30"/>
        <end position="56"/>
    </location>
</feature>
<gene>
    <name evidence="11" type="primary">Or-004</name>
    <name evidence="11" type="synonym">Nful_v1.0-Or-004</name>
    <name evidence="11" type="ORF">NFUL_NFUL000056</name>
</gene>
<dbReference type="Proteomes" id="UP000479987">
    <property type="component" value="Unassembled WGS sequence"/>
</dbReference>
<keyword evidence="7 10" id="KW-0472">Membrane</keyword>
<evidence type="ECO:0000256" key="6">
    <source>
        <dbReference type="ARBA" id="ARBA00022989"/>
    </source>
</evidence>
<comment type="caution">
    <text evidence="11">The sequence shown here is derived from an EMBL/GenBank/DDBJ whole genome shotgun (WGS) entry which is preliminary data.</text>
</comment>
<comment type="caution">
    <text evidence="10">Lacks conserved residue(s) required for the propagation of feature annotation.</text>
</comment>
<evidence type="ECO:0000256" key="9">
    <source>
        <dbReference type="ARBA" id="ARBA00023224"/>
    </source>
</evidence>
<evidence type="ECO:0000256" key="8">
    <source>
        <dbReference type="ARBA" id="ARBA00023170"/>
    </source>
</evidence>
<evidence type="ECO:0000256" key="7">
    <source>
        <dbReference type="ARBA" id="ARBA00023136"/>
    </source>
</evidence>
<evidence type="ECO:0000256" key="2">
    <source>
        <dbReference type="ARBA" id="ARBA00022475"/>
    </source>
</evidence>
<comment type="similarity">
    <text evidence="10">Belongs to the insect chemoreceptor superfamily. Heteromeric odorant receptor channel (TC 1.A.69) family.</text>
</comment>
<dbReference type="GO" id="GO:0005886">
    <property type="term" value="C:plasma membrane"/>
    <property type="evidence" value="ECO:0007669"/>
    <property type="project" value="UniProtKB-SubCell"/>
</dbReference>
<feature type="transmembrane region" description="Helical" evidence="10">
    <location>
        <begin position="127"/>
        <end position="147"/>
    </location>
</feature>
<keyword evidence="12" id="KW-1185">Reference proteome</keyword>
<feature type="transmembrane region" description="Helical" evidence="10">
    <location>
        <begin position="291"/>
        <end position="308"/>
    </location>
</feature>
<keyword evidence="4 10" id="KW-0812">Transmembrane</keyword>
<comment type="subcellular location">
    <subcellularLocation>
        <location evidence="1 10">Cell membrane</location>
        <topology evidence="1 10">Multi-pass membrane protein</topology>
    </subcellularLocation>
</comment>
<evidence type="ECO:0000256" key="10">
    <source>
        <dbReference type="RuleBase" id="RU351113"/>
    </source>
</evidence>
<dbReference type="GO" id="GO:0004984">
    <property type="term" value="F:olfactory receptor activity"/>
    <property type="evidence" value="ECO:0007669"/>
    <property type="project" value="InterPro"/>
</dbReference>
<dbReference type="PANTHER" id="PTHR21137">
    <property type="entry name" value="ODORANT RECEPTOR"/>
    <property type="match status" value="1"/>
</dbReference>
<evidence type="ECO:0000313" key="12">
    <source>
        <dbReference type="Proteomes" id="UP000479987"/>
    </source>
</evidence>
<evidence type="ECO:0000313" key="11">
    <source>
        <dbReference type="EMBL" id="KAF3054603.1"/>
    </source>
</evidence>
<feature type="transmembrane region" description="Helical" evidence="10">
    <location>
        <begin position="256"/>
        <end position="279"/>
    </location>
</feature>
<evidence type="ECO:0000256" key="5">
    <source>
        <dbReference type="ARBA" id="ARBA00022725"/>
    </source>
</evidence>
<keyword evidence="6 10" id="KW-1133">Transmembrane helix</keyword>
<protein>
    <recommendedName>
        <fullName evidence="10">Odorant receptor</fullName>
    </recommendedName>
</protein>
<feature type="transmembrane region" description="Helical" evidence="10">
    <location>
        <begin position="167"/>
        <end position="188"/>
    </location>
</feature>
<dbReference type="EMBL" id="SGBU01000015">
    <property type="protein sequence ID" value="KAF3054603.1"/>
    <property type="molecule type" value="Genomic_DNA"/>
</dbReference>
<evidence type="ECO:0000256" key="3">
    <source>
        <dbReference type="ARBA" id="ARBA00022606"/>
    </source>
</evidence>
<evidence type="ECO:0000256" key="1">
    <source>
        <dbReference type="ARBA" id="ARBA00004651"/>
    </source>
</evidence>
<keyword evidence="8 10" id="KW-0675">Receptor</keyword>
<dbReference type="PANTHER" id="PTHR21137:SF35">
    <property type="entry name" value="ODORANT RECEPTOR 19A-RELATED"/>
    <property type="match status" value="1"/>
</dbReference>
<sequence>MQILSLNFFLYTISGIWRPTEWSSKSSKMLYGMFTCFILSLLIFFGLGQLLDIILVIDNVDDFAENTLMSFSFISVLCKAVATLIRRDEIVILIETLQKKPCRAYNKEESDIQMKFDHLIRSYSISYIYLATFSCSGGVLRAVLSILEGQLPFRIWLPYDYTSPTYLFYVTIMQELVTVVFGAIVNVATETMVLGFCLQICAQFELLKHRLQRMAKETEQTSKYSLNDSSNKTYRLSEHILHHLCIIRLANAINNIFSQVIFVQFFASTLVICLTLYYLTAHMRITDLVGLSFYAFCMFAQIFIYCWAGNEVILKSTGLSETIYQTNWISMPINERKDLLMIMKRSIRPIKLTSSFLVTLSLESYSKVLQASYSAFNLLQQS</sequence>
<proteinExistence type="inferred from homology"/>